<dbReference type="STRING" id="1247936.BN2475_310059"/>
<evidence type="ECO:0000313" key="1">
    <source>
        <dbReference type="EMBL" id="SIT41503.1"/>
    </source>
</evidence>
<reference evidence="1 2" key="1">
    <citation type="submission" date="2016-12" db="EMBL/GenBank/DDBJ databases">
        <authorList>
            <person name="Song W.-J."/>
            <person name="Kurnit D.M."/>
        </authorList>
    </citation>
    <scope>NUCLEOTIDE SEQUENCE [LARGE SCALE GENOMIC DNA]</scope>
    <source>
        <strain evidence="1 2">STM7296</strain>
    </source>
</reference>
<dbReference type="EMBL" id="CYGX02000031">
    <property type="protein sequence ID" value="SIT41503.1"/>
    <property type="molecule type" value="Genomic_DNA"/>
</dbReference>
<protein>
    <submittedName>
        <fullName evidence="1">Uncharacterized protein</fullName>
    </submittedName>
</protein>
<name>A0A1N7S284_9BURK</name>
<keyword evidence="2" id="KW-1185">Reference proteome</keyword>
<accession>A0A1N7S284</accession>
<organism evidence="1 2">
    <name type="scientific">Paraburkholderia ribeironis</name>
    <dbReference type="NCBI Taxonomy" id="1247936"/>
    <lineage>
        <taxon>Bacteria</taxon>
        <taxon>Pseudomonadati</taxon>
        <taxon>Pseudomonadota</taxon>
        <taxon>Betaproteobacteria</taxon>
        <taxon>Burkholderiales</taxon>
        <taxon>Burkholderiaceae</taxon>
        <taxon>Paraburkholderia</taxon>
    </lineage>
</organism>
<evidence type="ECO:0000313" key="2">
    <source>
        <dbReference type="Proteomes" id="UP000187012"/>
    </source>
</evidence>
<sequence>MPHRRSSLTNQACVPHAPAELSLCEIRVFPTLGECKDTQGLYLPTKTVLTHVKESTLNTTVKLCC</sequence>
<dbReference type="AlphaFoldDB" id="A0A1N7S284"/>
<dbReference type="Proteomes" id="UP000187012">
    <property type="component" value="Unassembled WGS sequence"/>
</dbReference>
<proteinExistence type="predicted"/>
<gene>
    <name evidence="1" type="ORF">BN2475_310059</name>
</gene>